<sequence>MNSFRACLVSLLIMPGCLFSVGSRQRSDWSLSRFSLKATSETNVGRASNNHGDGYTPHKRKRPNCRSQPRASGPKALAGNRLRERLPCETGETGEKKSRGKTTVGSSPYHRSRLPITPLKTREPFLSLLVGVCWLVQEDKGT</sequence>
<protein>
    <recommendedName>
        <fullName evidence="5">Secreted protein</fullName>
    </recommendedName>
</protein>
<feature type="signal peptide" evidence="2">
    <location>
        <begin position="1"/>
        <end position="19"/>
    </location>
</feature>
<evidence type="ECO:0000313" key="3">
    <source>
        <dbReference type="EMBL" id="KAK3689654.1"/>
    </source>
</evidence>
<feature type="compositionally biased region" description="Polar residues" evidence="1">
    <location>
        <begin position="39"/>
        <end position="51"/>
    </location>
</feature>
<dbReference type="AlphaFoldDB" id="A0AAE0XCE0"/>
<evidence type="ECO:0000256" key="2">
    <source>
        <dbReference type="SAM" id="SignalP"/>
    </source>
</evidence>
<feature type="chain" id="PRO_5041915093" description="Secreted protein" evidence="2">
    <location>
        <begin position="20"/>
        <end position="142"/>
    </location>
</feature>
<keyword evidence="2" id="KW-0732">Signal</keyword>
<feature type="region of interest" description="Disordered" evidence="1">
    <location>
        <begin position="39"/>
        <end position="109"/>
    </location>
</feature>
<keyword evidence="4" id="KW-1185">Reference proteome</keyword>
<accession>A0AAE0XCE0</accession>
<dbReference type="Proteomes" id="UP001270362">
    <property type="component" value="Unassembled WGS sequence"/>
</dbReference>
<gene>
    <name evidence="3" type="ORF">B0T22DRAFT_461978</name>
</gene>
<organism evidence="3 4">
    <name type="scientific">Podospora appendiculata</name>
    <dbReference type="NCBI Taxonomy" id="314037"/>
    <lineage>
        <taxon>Eukaryota</taxon>
        <taxon>Fungi</taxon>
        <taxon>Dikarya</taxon>
        <taxon>Ascomycota</taxon>
        <taxon>Pezizomycotina</taxon>
        <taxon>Sordariomycetes</taxon>
        <taxon>Sordariomycetidae</taxon>
        <taxon>Sordariales</taxon>
        <taxon>Podosporaceae</taxon>
        <taxon>Podospora</taxon>
    </lineage>
</organism>
<dbReference type="EMBL" id="JAULSO010000002">
    <property type="protein sequence ID" value="KAK3689654.1"/>
    <property type="molecule type" value="Genomic_DNA"/>
</dbReference>
<evidence type="ECO:0000313" key="4">
    <source>
        <dbReference type="Proteomes" id="UP001270362"/>
    </source>
</evidence>
<name>A0AAE0XCE0_9PEZI</name>
<evidence type="ECO:0008006" key="5">
    <source>
        <dbReference type="Google" id="ProtNLM"/>
    </source>
</evidence>
<comment type="caution">
    <text evidence="3">The sequence shown here is derived from an EMBL/GenBank/DDBJ whole genome shotgun (WGS) entry which is preliminary data.</text>
</comment>
<evidence type="ECO:0000256" key="1">
    <source>
        <dbReference type="SAM" id="MobiDB-lite"/>
    </source>
</evidence>
<feature type="compositionally biased region" description="Basic and acidic residues" evidence="1">
    <location>
        <begin position="81"/>
        <end position="97"/>
    </location>
</feature>
<proteinExistence type="predicted"/>
<reference evidence="3" key="1">
    <citation type="journal article" date="2023" name="Mol. Phylogenet. Evol.">
        <title>Genome-scale phylogeny and comparative genomics of the fungal order Sordariales.</title>
        <authorList>
            <person name="Hensen N."/>
            <person name="Bonometti L."/>
            <person name="Westerberg I."/>
            <person name="Brannstrom I.O."/>
            <person name="Guillou S."/>
            <person name="Cros-Aarteil S."/>
            <person name="Calhoun S."/>
            <person name="Haridas S."/>
            <person name="Kuo A."/>
            <person name="Mondo S."/>
            <person name="Pangilinan J."/>
            <person name="Riley R."/>
            <person name="LaButti K."/>
            <person name="Andreopoulos B."/>
            <person name="Lipzen A."/>
            <person name="Chen C."/>
            <person name="Yan M."/>
            <person name="Daum C."/>
            <person name="Ng V."/>
            <person name="Clum A."/>
            <person name="Steindorff A."/>
            <person name="Ohm R.A."/>
            <person name="Martin F."/>
            <person name="Silar P."/>
            <person name="Natvig D.O."/>
            <person name="Lalanne C."/>
            <person name="Gautier V."/>
            <person name="Ament-Velasquez S.L."/>
            <person name="Kruys A."/>
            <person name="Hutchinson M.I."/>
            <person name="Powell A.J."/>
            <person name="Barry K."/>
            <person name="Miller A.N."/>
            <person name="Grigoriev I.V."/>
            <person name="Debuchy R."/>
            <person name="Gladieux P."/>
            <person name="Hiltunen Thoren M."/>
            <person name="Johannesson H."/>
        </authorList>
    </citation>
    <scope>NUCLEOTIDE SEQUENCE</scope>
    <source>
        <strain evidence="3">CBS 314.62</strain>
    </source>
</reference>
<reference evidence="3" key="2">
    <citation type="submission" date="2023-06" db="EMBL/GenBank/DDBJ databases">
        <authorList>
            <consortium name="Lawrence Berkeley National Laboratory"/>
            <person name="Haridas S."/>
            <person name="Hensen N."/>
            <person name="Bonometti L."/>
            <person name="Westerberg I."/>
            <person name="Brannstrom I.O."/>
            <person name="Guillou S."/>
            <person name="Cros-Aarteil S."/>
            <person name="Calhoun S."/>
            <person name="Kuo A."/>
            <person name="Mondo S."/>
            <person name="Pangilinan J."/>
            <person name="Riley R."/>
            <person name="Labutti K."/>
            <person name="Andreopoulos B."/>
            <person name="Lipzen A."/>
            <person name="Chen C."/>
            <person name="Yanf M."/>
            <person name="Daum C."/>
            <person name="Ng V."/>
            <person name="Clum A."/>
            <person name="Steindorff A."/>
            <person name="Ohm R."/>
            <person name="Martin F."/>
            <person name="Silar P."/>
            <person name="Natvig D."/>
            <person name="Lalanne C."/>
            <person name="Gautier V."/>
            <person name="Ament-Velasquez S.L."/>
            <person name="Kruys A."/>
            <person name="Hutchinson M.I."/>
            <person name="Powell A.J."/>
            <person name="Barry K."/>
            <person name="Miller A.N."/>
            <person name="Grigoriev I.V."/>
            <person name="Debuchy R."/>
            <person name="Gladieux P."/>
            <person name="Thoren M.H."/>
            <person name="Johannesson H."/>
        </authorList>
    </citation>
    <scope>NUCLEOTIDE SEQUENCE</scope>
    <source>
        <strain evidence="3">CBS 314.62</strain>
    </source>
</reference>